<organism evidence="1 2">
    <name type="scientific">Carnegiea gigantea</name>
    <dbReference type="NCBI Taxonomy" id="171969"/>
    <lineage>
        <taxon>Eukaryota</taxon>
        <taxon>Viridiplantae</taxon>
        <taxon>Streptophyta</taxon>
        <taxon>Embryophyta</taxon>
        <taxon>Tracheophyta</taxon>
        <taxon>Spermatophyta</taxon>
        <taxon>Magnoliopsida</taxon>
        <taxon>eudicotyledons</taxon>
        <taxon>Gunneridae</taxon>
        <taxon>Pentapetalae</taxon>
        <taxon>Caryophyllales</taxon>
        <taxon>Cactineae</taxon>
        <taxon>Cactaceae</taxon>
        <taxon>Cactoideae</taxon>
        <taxon>Echinocereeae</taxon>
        <taxon>Carnegiea</taxon>
    </lineage>
</organism>
<dbReference type="Proteomes" id="UP001153076">
    <property type="component" value="Unassembled WGS sequence"/>
</dbReference>
<protein>
    <submittedName>
        <fullName evidence="1">Uncharacterized protein</fullName>
    </submittedName>
</protein>
<keyword evidence="2" id="KW-1185">Reference proteome</keyword>
<reference evidence="1" key="1">
    <citation type="submission" date="2022-04" db="EMBL/GenBank/DDBJ databases">
        <title>Carnegiea gigantea Genome sequencing and assembly v2.</title>
        <authorList>
            <person name="Copetti D."/>
            <person name="Sanderson M.J."/>
            <person name="Burquez A."/>
            <person name="Wojciechowski M.F."/>
        </authorList>
    </citation>
    <scope>NUCLEOTIDE SEQUENCE</scope>
    <source>
        <strain evidence="1">SGP5-SGP5p</strain>
        <tissue evidence="1">Aerial part</tissue>
    </source>
</reference>
<evidence type="ECO:0000313" key="1">
    <source>
        <dbReference type="EMBL" id="KAJ8425937.1"/>
    </source>
</evidence>
<evidence type="ECO:0000313" key="2">
    <source>
        <dbReference type="Proteomes" id="UP001153076"/>
    </source>
</evidence>
<accession>A0A9Q1GV04</accession>
<dbReference type="EMBL" id="JAKOGI010001378">
    <property type="protein sequence ID" value="KAJ8425937.1"/>
    <property type="molecule type" value="Genomic_DNA"/>
</dbReference>
<proteinExistence type="predicted"/>
<dbReference type="AlphaFoldDB" id="A0A9Q1GV04"/>
<comment type="caution">
    <text evidence="1">The sequence shown here is derived from an EMBL/GenBank/DDBJ whole genome shotgun (WGS) entry which is preliminary data.</text>
</comment>
<sequence length="200" mass="22743">METRQKSNEQFQQETHEAIKKLNAMFEKFMGEHQTLQLLVTAELLVLLLCEHVGKVSVEWLAGEKTKVAGTFTPQKQGPPCMWEKVQCQEVQVLLLMLGKISTPNTNNVTKNSELSLSTYISKSRPPEMHNLERHKSPLKRVTFKGEALDRNCIEAKKGVKERKIVNDGLYYSSLLIRVGPKKNMKHSNETWLIGSAIIP</sequence>
<name>A0A9Q1GV04_9CARY</name>
<gene>
    <name evidence="1" type="ORF">Cgig2_018735</name>
</gene>